<dbReference type="Proteomes" id="UP000507470">
    <property type="component" value="Unassembled WGS sequence"/>
</dbReference>
<evidence type="ECO:0000313" key="2">
    <source>
        <dbReference type="EMBL" id="CAC5389624.1"/>
    </source>
</evidence>
<dbReference type="OrthoDB" id="10027367at2759"/>
<dbReference type="Gene3D" id="3.60.10.10">
    <property type="entry name" value="Endonuclease/exonuclease/phosphatase"/>
    <property type="match status" value="1"/>
</dbReference>
<dbReference type="EMBL" id="CACVKT020004354">
    <property type="protein sequence ID" value="CAC5389624.1"/>
    <property type="molecule type" value="Genomic_DNA"/>
</dbReference>
<proteinExistence type="predicted"/>
<organism evidence="2 3">
    <name type="scientific">Mytilus coruscus</name>
    <name type="common">Sea mussel</name>
    <dbReference type="NCBI Taxonomy" id="42192"/>
    <lineage>
        <taxon>Eukaryota</taxon>
        <taxon>Metazoa</taxon>
        <taxon>Spiralia</taxon>
        <taxon>Lophotrochozoa</taxon>
        <taxon>Mollusca</taxon>
        <taxon>Bivalvia</taxon>
        <taxon>Autobranchia</taxon>
        <taxon>Pteriomorphia</taxon>
        <taxon>Mytilida</taxon>
        <taxon>Mytiloidea</taxon>
        <taxon>Mytilidae</taxon>
        <taxon>Mytilinae</taxon>
        <taxon>Mytilus</taxon>
    </lineage>
</organism>
<sequence length="187" mass="21032">MLGTESWLTDNIHSKEIFPDFLGFKIIRRDRKVDQHGGVIIAAHDLGLTQSFCSNKTELISGNIKIGPRKSISLNCFYRPPNKQDQEYMYIDTALAELKNLREKNKNISYKSYGKLATANSKHTPRLKEPKTLKIGNDTNSSKQSYRKNPGLLMENTWKISSAQSTRSSQNASGPTSRAGNKNQQAL</sequence>
<protein>
    <submittedName>
        <fullName evidence="2">Uncharacterized protein</fullName>
    </submittedName>
</protein>
<keyword evidence="3" id="KW-1185">Reference proteome</keyword>
<name>A0A6J8C3I4_MYTCO</name>
<accession>A0A6J8C3I4</accession>
<dbReference type="AlphaFoldDB" id="A0A6J8C3I4"/>
<reference evidence="2 3" key="1">
    <citation type="submission" date="2020-06" db="EMBL/GenBank/DDBJ databases">
        <authorList>
            <person name="Li R."/>
            <person name="Bekaert M."/>
        </authorList>
    </citation>
    <scope>NUCLEOTIDE SEQUENCE [LARGE SCALE GENOMIC DNA]</scope>
    <source>
        <strain evidence="3">wild</strain>
    </source>
</reference>
<evidence type="ECO:0000256" key="1">
    <source>
        <dbReference type="SAM" id="MobiDB-lite"/>
    </source>
</evidence>
<dbReference type="InterPro" id="IPR036691">
    <property type="entry name" value="Endo/exonu/phosph_ase_sf"/>
</dbReference>
<feature type="compositionally biased region" description="Polar residues" evidence="1">
    <location>
        <begin position="158"/>
        <end position="187"/>
    </location>
</feature>
<gene>
    <name evidence="2" type="ORF">MCOR_24772</name>
</gene>
<feature type="region of interest" description="Disordered" evidence="1">
    <location>
        <begin position="119"/>
        <end position="187"/>
    </location>
</feature>
<evidence type="ECO:0000313" key="3">
    <source>
        <dbReference type="Proteomes" id="UP000507470"/>
    </source>
</evidence>